<dbReference type="InterPro" id="IPR003607">
    <property type="entry name" value="HD/PDEase_dom"/>
</dbReference>
<dbReference type="PANTHER" id="PTHR45228">
    <property type="entry name" value="CYCLIC DI-GMP PHOSPHODIESTERASE TM_0186-RELATED"/>
    <property type="match status" value="1"/>
</dbReference>
<evidence type="ECO:0000256" key="1">
    <source>
        <dbReference type="SAM" id="Phobius"/>
    </source>
</evidence>
<feature type="domain" description="HD-GYP" evidence="2">
    <location>
        <begin position="398"/>
        <end position="615"/>
    </location>
</feature>
<dbReference type="AlphaFoldDB" id="A0A1G8VKP6"/>
<feature type="transmembrane region" description="Helical" evidence="1">
    <location>
        <begin position="37"/>
        <end position="59"/>
    </location>
</feature>
<dbReference type="Gene3D" id="3.30.450.20">
    <property type="entry name" value="PAS domain"/>
    <property type="match status" value="2"/>
</dbReference>
<dbReference type="Gene3D" id="1.10.3210.10">
    <property type="entry name" value="Hypothetical protein af1432"/>
    <property type="match status" value="1"/>
</dbReference>
<dbReference type="SUPFAM" id="SSF109604">
    <property type="entry name" value="HD-domain/PDEase-like"/>
    <property type="match status" value="1"/>
</dbReference>
<feature type="transmembrane region" description="Helical" evidence="1">
    <location>
        <begin position="347"/>
        <end position="369"/>
    </location>
</feature>
<keyword evidence="1" id="KW-1133">Transmembrane helix</keyword>
<dbReference type="InterPro" id="IPR052020">
    <property type="entry name" value="Cyclic_di-GMP/3'3'-cGAMP_PDE"/>
</dbReference>
<dbReference type="EMBL" id="FNEM01000011">
    <property type="protein sequence ID" value="SDJ66666.1"/>
    <property type="molecule type" value="Genomic_DNA"/>
</dbReference>
<dbReference type="PROSITE" id="PS51832">
    <property type="entry name" value="HD_GYP"/>
    <property type="match status" value="1"/>
</dbReference>
<protein>
    <submittedName>
        <fullName evidence="3">HD domain-containing protein</fullName>
    </submittedName>
</protein>
<keyword evidence="1" id="KW-0812">Transmembrane</keyword>
<keyword evidence="4" id="KW-1185">Reference proteome</keyword>
<dbReference type="GO" id="GO:0008081">
    <property type="term" value="F:phosphoric diester hydrolase activity"/>
    <property type="evidence" value="ECO:0007669"/>
    <property type="project" value="UniProtKB-ARBA"/>
</dbReference>
<proteinExistence type="predicted"/>
<dbReference type="SUPFAM" id="SSF103190">
    <property type="entry name" value="Sensory domain-like"/>
    <property type="match status" value="2"/>
</dbReference>
<dbReference type="Pfam" id="PF21623">
    <property type="entry name" value="HK_sensor_dom_bact"/>
    <property type="match status" value="1"/>
</dbReference>
<dbReference type="OrthoDB" id="9812260at2"/>
<sequence>MFNLSKQLSSSVGFDKANGSEVQSTDRLEQRSLFWNLFLKALVLMVVIASCLLFIALRVGHGIEASRLRGHTQTVIEVAREHAINDFSTVYGDLNFLVNNASVSQFFQLPSPQHRQSVERLFANTIKTHKIYDQIRLISGTGQELVRVDYNNGEPGVVPVSQLQNKSSRYYVQQGLRLNNNSIYVSPLDLNMEHGQVELPHKPMIRFVQPFYGSLGQLSGMVVINYLAEGVIGHMRKQMQSLPGEPMLLNGDGYWLMNDRHDLEWGFMFNNNHRFPEQYPEVWAEFEKLQQGTLLSGDNRFEFALIQYPPILDPKREIHVEKTASWWLVMRYDNSLLGGAEKVLKAVFVYLVLLGLPLLVLLSWLWALAASGRIFAERSLKAVNVSLEKRIQTRTAELVGTKNAIIHSLATLAEIRDDETGQHIWRTQCYMRVLANELTRHPDFADQLHEDKIDLICRSAALHDIGKVGVPDRILLKKGKLTEDEFKEMQRHTLYGRDAIDSAIKVLTRFSGGKGGGTFLHYARNIAYFHHERWDGSGYPQGARGDAIPLCARMMALADVYDALVTKRVYKQAYTKRQAEEEILHGCPGKFDPRILAAFKRVRDEFWAIRCQHSDDDQSQLVEMEAAV</sequence>
<organism evidence="3 4">
    <name type="scientific">Ferrimonas sediminum</name>
    <dbReference type="NCBI Taxonomy" id="718193"/>
    <lineage>
        <taxon>Bacteria</taxon>
        <taxon>Pseudomonadati</taxon>
        <taxon>Pseudomonadota</taxon>
        <taxon>Gammaproteobacteria</taxon>
        <taxon>Alteromonadales</taxon>
        <taxon>Ferrimonadaceae</taxon>
        <taxon>Ferrimonas</taxon>
    </lineage>
</organism>
<accession>A0A1G8VKP6</accession>
<dbReference type="CDD" id="cd00077">
    <property type="entry name" value="HDc"/>
    <property type="match status" value="1"/>
</dbReference>
<evidence type="ECO:0000313" key="4">
    <source>
        <dbReference type="Proteomes" id="UP000199527"/>
    </source>
</evidence>
<keyword evidence="1" id="KW-0472">Membrane</keyword>
<evidence type="ECO:0000313" key="3">
    <source>
        <dbReference type="EMBL" id="SDJ66666.1"/>
    </source>
</evidence>
<gene>
    <name evidence="3" type="ORF">SAMN04488540_11182</name>
</gene>
<dbReference type="Pfam" id="PF13487">
    <property type="entry name" value="HD_5"/>
    <property type="match status" value="1"/>
</dbReference>
<dbReference type="SMART" id="SM00471">
    <property type="entry name" value="HDc"/>
    <property type="match status" value="1"/>
</dbReference>
<dbReference type="PANTHER" id="PTHR45228:SF5">
    <property type="entry name" value="CYCLIC DI-GMP PHOSPHODIESTERASE VC_1348-RELATED"/>
    <property type="match status" value="1"/>
</dbReference>
<evidence type="ECO:0000259" key="2">
    <source>
        <dbReference type="PROSITE" id="PS51832"/>
    </source>
</evidence>
<reference evidence="4" key="1">
    <citation type="submission" date="2016-10" db="EMBL/GenBank/DDBJ databases">
        <authorList>
            <person name="Varghese N."/>
            <person name="Submissions S."/>
        </authorList>
    </citation>
    <scope>NUCLEOTIDE SEQUENCE [LARGE SCALE GENOMIC DNA]</scope>
    <source>
        <strain evidence="4">DSM 23317</strain>
    </source>
</reference>
<dbReference type="InterPro" id="IPR029151">
    <property type="entry name" value="Sensor-like_sf"/>
</dbReference>
<dbReference type="RefSeq" id="WP_090365996.1">
    <property type="nucleotide sequence ID" value="NZ_FNEM01000011.1"/>
</dbReference>
<dbReference type="InterPro" id="IPR048760">
    <property type="entry name" value="VP0354-like_sensor_dom"/>
</dbReference>
<dbReference type="Proteomes" id="UP000199527">
    <property type="component" value="Unassembled WGS sequence"/>
</dbReference>
<dbReference type="InterPro" id="IPR037522">
    <property type="entry name" value="HD_GYP_dom"/>
</dbReference>
<name>A0A1G8VKP6_9GAMM</name>